<name>A0A9N8E235_9STRA</name>
<organism evidence="1 2">
    <name type="scientific">Seminavis robusta</name>
    <dbReference type="NCBI Taxonomy" id="568900"/>
    <lineage>
        <taxon>Eukaryota</taxon>
        <taxon>Sar</taxon>
        <taxon>Stramenopiles</taxon>
        <taxon>Ochrophyta</taxon>
        <taxon>Bacillariophyta</taxon>
        <taxon>Bacillariophyceae</taxon>
        <taxon>Bacillariophycidae</taxon>
        <taxon>Naviculales</taxon>
        <taxon>Naviculaceae</taxon>
        <taxon>Seminavis</taxon>
    </lineage>
</organism>
<dbReference type="InterPro" id="IPR006722">
    <property type="entry name" value="Sedlin"/>
</dbReference>
<dbReference type="AlphaFoldDB" id="A0A9N8E235"/>
<comment type="caution">
    <text evidence="1">The sequence shown here is derived from an EMBL/GenBank/DDBJ whole genome shotgun (WGS) entry which is preliminary data.</text>
</comment>
<dbReference type="Pfam" id="PF04628">
    <property type="entry name" value="Sedlin_N"/>
    <property type="match status" value="1"/>
</dbReference>
<dbReference type="GO" id="GO:0005737">
    <property type="term" value="C:cytoplasm"/>
    <property type="evidence" value="ECO:0007669"/>
    <property type="project" value="GOC"/>
</dbReference>
<proteinExistence type="predicted"/>
<accession>A0A9N8E235</accession>
<reference evidence="1" key="1">
    <citation type="submission" date="2020-06" db="EMBL/GenBank/DDBJ databases">
        <authorList>
            <consortium name="Plant Systems Biology data submission"/>
        </authorList>
    </citation>
    <scope>NUCLEOTIDE SEQUENCE</scope>
    <source>
        <strain evidence="1">D6</strain>
    </source>
</reference>
<dbReference type="Proteomes" id="UP001153069">
    <property type="component" value="Unassembled WGS sequence"/>
</dbReference>
<gene>
    <name evidence="1" type="ORF">SEMRO_480_G151340.1</name>
</gene>
<dbReference type="OrthoDB" id="10258445at2759"/>
<dbReference type="Gene3D" id="3.30.450.70">
    <property type="match status" value="1"/>
</dbReference>
<keyword evidence="2" id="KW-1185">Reference proteome</keyword>
<dbReference type="EMBL" id="CAICTM010000479">
    <property type="protein sequence ID" value="CAB9511334.1"/>
    <property type="molecule type" value="Genomic_DNA"/>
</dbReference>
<sequence>MAAVSIAIVGRDDKPVYCNEFPTKYHWEANSGTMGRWEDELFGLEHLSEKDGQFTEDDFDCSLKQQFILHAALDRFVQLAGPPPGFGWRSPGVVGVDAYFVGLLCPVEDYRVYGYVTSTKLKIIVVVEDDEMIPYSEQPAVDDRIKALMAKIHKSYVEYTLNPFNQIEGTPIKSKTFKSKVERDVEAFNRALS</sequence>
<dbReference type="InterPro" id="IPR011012">
    <property type="entry name" value="Longin-like_dom_sf"/>
</dbReference>
<dbReference type="GO" id="GO:0006888">
    <property type="term" value="P:endoplasmic reticulum to Golgi vesicle-mediated transport"/>
    <property type="evidence" value="ECO:0007669"/>
    <property type="project" value="InterPro"/>
</dbReference>
<evidence type="ECO:0000313" key="2">
    <source>
        <dbReference type="Proteomes" id="UP001153069"/>
    </source>
</evidence>
<evidence type="ECO:0000313" key="1">
    <source>
        <dbReference type="EMBL" id="CAB9511334.1"/>
    </source>
</evidence>
<dbReference type="SUPFAM" id="SSF64356">
    <property type="entry name" value="SNARE-like"/>
    <property type="match status" value="1"/>
</dbReference>
<dbReference type="PANTHER" id="PTHR12403">
    <property type="entry name" value="TRAFFICKING PROTEIN PARTICLE COMPLEX SUBUNIT 2"/>
    <property type="match status" value="1"/>
</dbReference>
<protein>
    <submittedName>
        <fullName evidence="1">Particle complex subunit 2-like protein</fullName>
    </submittedName>
</protein>